<reference evidence="4" key="1">
    <citation type="submission" date="2019-04" db="EMBL/GenBank/DDBJ databases">
        <title>Complete genome sequence of Sphingomonas sp. W1-2-3.</title>
        <authorList>
            <person name="Im W.T."/>
        </authorList>
    </citation>
    <scope>NUCLEOTIDE SEQUENCE [LARGE SCALE GENOMIC DNA]</scope>
    <source>
        <strain evidence="4">W1-2-3</strain>
    </source>
</reference>
<keyword evidence="1" id="KW-0472">Membrane</keyword>
<evidence type="ECO:0000313" key="4">
    <source>
        <dbReference type="Proteomes" id="UP000298714"/>
    </source>
</evidence>
<dbReference type="GO" id="GO:0000270">
    <property type="term" value="P:peptidoglycan metabolic process"/>
    <property type="evidence" value="ECO:0007669"/>
    <property type="project" value="TreeGrafter"/>
</dbReference>
<name>A0A4D7CA48_9SPHN</name>
<organism evidence="3 4">
    <name type="scientific">Hankyongella ginsenosidimutans</name>
    <dbReference type="NCBI Taxonomy" id="1763828"/>
    <lineage>
        <taxon>Bacteria</taxon>
        <taxon>Pseudomonadati</taxon>
        <taxon>Pseudomonadota</taxon>
        <taxon>Alphaproteobacteria</taxon>
        <taxon>Sphingomonadales</taxon>
        <taxon>Sphingomonadaceae</taxon>
        <taxon>Hankyongella</taxon>
    </lineage>
</organism>
<sequence>MWVYVSPASWPLWIALGFLAATLAMRPSRVRSLARAFAALCLVLLIAPLDLLMLRPLESRYQRPEKLPEKAIVVMLTGSERLALSEYSRLSEYDSAAERVIATAELGLAHRAWPIWVVGGIRTAKGLRDVDIAARTLGLRIEADRLALLDRSTTTWTNAVIAAKLWRSLPQPERLPIVLVTSAAHMPRAIQSFQAQGLQPIPYPVDYRALASDVQPTLDFDILSTLGRYSTALHEWIGLIAYKYMYGTKGI</sequence>
<gene>
    <name evidence="3" type="ORF">E6W36_12775</name>
</gene>
<dbReference type="CDD" id="cd06259">
    <property type="entry name" value="YdcF-like"/>
    <property type="match status" value="1"/>
</dbReference>
<dbReference type="Pfam" id="PF02698">
    <property type="entry name" value="DUF218"/>
    <property type="match status" value="1"/>
</dbReference>
<dbReference type="InterPro" id="IPR003848">
    <property type="entry name" value="DUF218"/>
</dbReference>
<accession>A0A4D7CA48</accession>
<keyword evidence="1" id="KW-1133">Transmembrane helix</keyword>
<feature type="transmembrane region" description="Helical" evidence="1">
    <location>
        <begin position="34"/>
        <end position="54"/>
    </location>
</feature>
<dbReference type="PANTHER" id="PTHR30336">
    <property type="entry name" value="INNER MEMBRANE PROTEIN, PROBABLE PERMEASE"/>
    <property type="match status" value="1"/>
</dbReference>
<evidence type="ECO:0000256" key="1">
    <source>
        <dbReference type="SAM" id="Phobius"/>
    </source>
</evidence>
<dbReference type="KEGG" id="hgn:E6W36_12775"/>
<dbReference type="GO" id="GO:0005886">
    <property type="term" value="C:plasma membrane"/>
    <property type="evidence" value="ECO:0007669"/>
    <property type="project" value="TreeGrafter"/>
</dbReference>
<proteinExistence type="predicted"/>
<dbReference type="Gene3D" id="3.40.50.620">
    <property type="entry name" value="HUPs"/>
    <property type="match status" value="1"/>
</dbReference>
<feature type="domain" description="DUF218" evidence="2">
    <location>
        <begin position="72"/>
        <end position="238"/>
    </location>
</feature>
<evidence type="ECO:0000313" key="3">
    <source>
        <dbReference type="EMBL" id="QCI80067.1"/>
    </source>
</evidence>
<dbReference type="PANTHER" id="PTHR30336:SF4">
    <property type="entry name" value="ENVELOPE BIOGENESIS FACTOR ELYC"/>
    <property type="match status" value="1"/>
</dbReference>
<evidence type="ECO:0000259" key="2">
    <source>
        <dbReference type="Pfam" id="PF02698"/>
    </source>
</evidence>
<dbReference type="GO" id="GO:0043164">
    <property type="term" value="P:Gram-negative-bacterium-type cell wall biogenesis"/>
    <property type="evidence" value="ECO:0007669"/>
    <property type="project" value="TreeGrafter"/>
</dbReference>
<dbReference type="AlphaFoldDB" id="A0A4D7CA48"/>
<dbReference type="InterPro" id="IPR014729">
    <property type="entry name" value="Rossmann-like_a/b/a_fold"/>
</dbReference>
<dbReference type="InterPro" id="IPR051599">
    <property type="entry name" value="Cell_Envelope_Assoc"/>
</dbReference>
<dbReference type="EMBL" id="CP039704">
    <property type="protein sequence ID" value="QCI80067.1"/>
    <property type="molecule type" value="Genomic_DNA"/>
</dbReference>
<protein>
    <submittedName>
        <fullName evidence="3">YdcF family protein</fullName>
    </submittedName>
</protein>
<dbReference type="Proteomes" id="UP000298714">
    <property type="component" value="Chromosome"/>
</dbReference>
<keyword evidence="4" id="KW-1185">Reference proteome</keyword>
<keyword evidence="1" id="KW-0812">Transmembrane</keyword>